<accession>A0A382QW40</accession>
<keyword evidence="1" id="KW-1133">Transmembrane helix</keyword>
<gene>
    <name evidence="2" type="ORF">METZ01_LOCUS342520</name>
</gene>
<keyword evidence="1" id="KW-0812">Transmembrane</keyword>
<name>A0A382QW40_9ZZZZ</name>
<keyword evidence="1" id="KW-0472">Membrane</keyword>
<organism evidence="2">
    <name type="scientific">marine metagenome</name>
    <dbReference type="NCBI Taxonomy" id="408172"/>
    <lineage>
        <taxon>unclassified sequences</taxon>
        <taxon>metagenomes</taxon>
        <taxon>ecological metagenomes</taxon>
    </lineage>
</organism>
<feature type="non-terminal residue" evidence="2">
    <location>
        <position position="71"/>
    </location>
</feature>
<feature type="transmembrane region" description="Helical" evidence="1">
    <location>
        <begin position="27"/>
        <end position="50"/>
    </location>
</feature>
<dbReference type="EMBL" id="UINC01117318">
    <property type="protein sequence ID" value="SVC89666.1"/>
    <property type="molecule type" value="Genomic_DNA"/>
</dbReference>
<reference evidence="2" key="1">
    <citation type="submission" date="2018-05" db="EMBL/GenBank/DDBJ databases">
        <authorList>
            <person name="Lanie J.A."/>
            <person name="Ng W.-L."/>
            <person name="Kazmierczak K.M."/>
            <person name="Andrzejewski T.M."/>
            <person name="Davidsen T.M."/>
            <person name="Wayne K.J."/>
            <person name="Tettelin H."/>
            <person name="Glass J.I."/>
            <person name="Rusch D."/>
            <person name="Podicherti R."/>
            <person name="Tsui H.-C.T."/>
            <person name="Winkler M.E."/>
        </authorList>
    </citation>
    <scope>NUCLEOTIDE SEQUENCE</scope>
</reference>
<evidence type="ECO:0000313" key="2">
    <source>
        <dbReference type="EMBL" id="SVC89666.1"/>
    </source>
</evidence>
<proteinExistence type="predicted"/>
<evidence type="ECO:0000256" key="1">
    <source>
        <dbReference type="SAM" id="Phobius"/>
    </source>
</evidence>
<protein>
    <submittedName>
        <fullName evidence="2">Uncharacterized protein</fullName>
    </submittedName>
</protein>
<sequence length="71" mass="8272">MLPCRRVTLLIIPEEGGRTLEYKVPRMLAWIFAVAFLSVLVLLGIGLRSFMENHYLTRRVDRLERDKAILT</sequence>
<dbReference type="AlphaFoldDB" id="A0A382QW40"/>